<dbReference type="GO" id="GO:0047470">
    <property type="term" value="F:(1,4)-alpha-D-glucan 1-alpha-D-glucosylmutase activity"/>
    <property type="evidence" value="ECO:0007669"/>
    <property type="project" value="TreeGrafter"/>
</dbReference>
<accession>A0A3L8P2W9</accession>
<dbReference type="CDD" id="cd11336">
    <property type="entry name" value="AmyAc_MTSase"/>
    <property type="match status" value="1"/>
</dbReference>
<dbReference type="SUPFAM" id="SSF51445">
    <property type="entry name" value="(Trans)glycosidases"/>
    <property type="match status" value="1"/>
</dbReference>
<organism evidence="3 4">
    <name type="scientific">Nocardioides mangrovicus</name>
    <dbReference type="NCBI Taxonomy" id="2478913"/>
    <lineage>
        <taxon>Bacteria</taxon>
        <taxon>Bacillati</taxon>
        <taxon>Actinomycetota</taxon>
        <taxon>Actinomycetes</taxon>
        <taxon>Propionibacteriales</taxon>
        <taxon>Nocardioidaceae</taxon>
        <taxon>Nocardioides</taxon>
    </lineage>
</organism>
<evidence type="ECO:0000256" key="1">
    <source>
        <dbReference type="SAM" id="MobiDB-lite"/>
    </source>
</evidence>
<dbReference type="InterPro" id="IPR006047">
    <property type="entry name" value="GH13_cat_dom"/>
</dbReference>
<dbReference type="AlphaFoldDB" id="A0A3L8P2W9"/>
<dbReference type="OrthoDB" id="9761577at2"/>
<evidence type="ECO:0000313" key="4">
    <source>
        <dbReference type="Proteomes" id="UP000281708"/>
    </source>
</evidence>
<reference evidence="3 4" key="1">
    <citation type="submission" date="2018-10" db="EMBL/GenBank/DDBJ databases">
        <title>Marmoricola sp. 4Q3S-7 whole genome shotgun sequence.</title>
        <authorList>
            <person name="Li F."/>
        </authorList>
    </citation>
    <scope>NUCLEOTIDE SEQUENCE [LARGE SCALE GENOMIC DNA]</scope>
    <source>
        <strain evidence="3 4">4Q3S-7</strain>
    </source>
</reference>
<dbReference type="NCBIfam" id="TIGR02401">
    <property type="entry name" value="trehalose_TreY"/>
    <property type="match status" value="1"/>
</dbReference>
<proteinExistence type="predicted"/>
<dbReference type="Gene3D" id="3.20.20.80">
    <property type="entry name" value="Glycosidases"/>
    <property type="match status" value="4"/>
</dbReference>
<comment type="caution">
    <text evidence="3">The sequence shown here is derived from an EMBL/GenBank/DDBJ whole genome shotgun (WGS) entry which is preliminary data.</text>
</comment>
<sequence>MTGPAPASTYRIQVTAEFDLFATARLLPYLHDLGVDWVYLSPVLQAEAGSSHGYDVVDPSVVDASRGGPDGLAAVSAQARELGMGVLVDVVPNHLGVESPGEEVGQNAWWASLLKSGEASPVAGHFDVDWAYGQGRLVLPDAENGGDLNYRRFFTVSGLAGVRVEDEGVFAATHGEIERWFAEDLVDGLRIDHPDGLRDPRAYLDDLAAATGSPYVLVEKILEEGEVLPADWATAGTTGYEALAAIDRVLTDPAVAARPATDWHELIHDTKREVADGALHPEVARIVRELRTDGLRDGAGAPAHPASALEDAVAELLACFPVYRSYLPEGREHLDQAFAQARRRRPDLPFDDLEPLLSDASHPAALRLQQTSGMVMAKGVEDCAFYRYARLTSLTEVGGDPSVVSLSLEEFHRRMAERQRERPDAMTTSTTHDTKRGEDTRARIAVLAEMVPAWDDVLSRLQRLAPMPDAGFADLVWQAVVGAWPISADRMHAYVEKAMREAGDHTGWLDPDEDYERAVHRAVDAAYEDREVRLVLDEVLERVAGPGWSNALAAKLLTLTVPGVPDVYQGSELWEQSLVDPDNRRPVDFAHRAELLAAVRDGAAAHLSDSLDDPAVAKLLVAHRALTLRRDRPELFGGYTPLVAGGSAADHVLAFDRGGAITVVTRLPLGLGASGWGDTEIELPDCVDTLTGSSWGGRVRLADLLATYPVALLERA</sequence>
<keyword evidence="4" id="KW-1185">Reference proteome</keyword>
<dbReference type="PANTHER" id="PTHR10357:SF216">
    <property type="entry name" value="MALTOOLIGOSYL TREHALOSE SYNTHASE-RELATED"/>
    <property type="match status" value="1"/>
</dbReference>
<dbReference type="Pfam" id="PF00128">
    <property type="entry name" value="Alpha-amylase"/>
    <property type="match status" value="1"/>
</dbReference>
<evidence type="ECO:0000259" key="2">
    <source>
        <dbReference type="SMART" id="SM00642"/>
    </source>
</evidence>
<dbReference type="GO" id="GO:0030980">
    <property type="term" value="P:alpha-glucan catabolic process"/>
    <property type="evidence" value="ECO:0007669"/>
    <property type="project" value="TreeGrafter"/>
</dbReference>
<dbReference type="PANTHER" id="PTHR10357">
    <property type="entry name" value="ALPHA-AMYLASE FAMILY MEMBER"/>
    <property type="match status" value="1"/>
</dbReference>
<dbReference type="RefSeq" id="WP_121806729.1">
    <property type="nucleotide sequence ID" value="NZ_RDBE01000008.1"/>
</dbReference>
<dbReference type="EMBL" id="RDBE01000008">
    <property type="protein sequence ID" value="RLV48768.1"/>
    <property type="molecule type" value="Genomic_DNA"/>
</dbReference>
<gene>
    <name evidence="3" type="primary">treY</name>
    <name evidence="3" type="ORF">D9V37_13685</name>
</gene>
<protein>
    <submittedName>
        <fullName evidence="3">Malto-oligosyltrehalose synthase</fullName>
    </submittedName>
</protein>
<dbReference type="Gene3D" id="3.30.1590.10">
    <property type="entry name" value="Maltooligosyl trehalose synthase, domain 2"/>
    <property type="match status" value="1"/>
</dbReference>
<evidence type="ECO:0000313" key="3">
    <source>
        <dbReference type="EMBL" id="RLV48768.1"/>
    </source>
</evidence>
<name>A0A3L8P2W9_9ACTN</name>
<feature type="region of interest" description="Disordered" evidence="1">
    <location>
        <begin position="416"/>
        <end position="436"/>
    </location>
</feature>
<feature type="domain" description="Glycosyl hydrolase family 13 catalytic" evidence="2">
    <location>
        <begin position="15"/>
        <end position="604"/>
    </location>
</feature>
<dbReference type="InterPro" id="IPR017853">
    <property type="entry name" value="GH"/>
</dbReference>
<dbReference type="SMART" id="SM00642">
    <property type="entry name" value="Aamy"/>
    <property type="match status" value="1"/>
</dbReference>
<dbReference type="Proteomes" id="UP000281708">
    <property type="component" value="Unassembled WGS sequence"/>
</dbReference>
<dbReference type="GO" id="GO:0005992">
    <property type="term" value="P:trehalose biosynthetic process"/>
    <property type="evidence" value="ECO:0007669"/>
    <property type="project" value="TreeGrafter"/>
</dbReference>
<dbReference type="InterPro" id="IPR012767">
    <property type="entry name" value="Trehalose_TreY"/>
</dbReference>